<feature type="transmembrane region" description="Helical" evidence="6">
    <location>
        <begin position="166"/>
        <end position="185"/>
    </location>
</feature>
<feature type="transmembrane region" description="Helical" evidence="6">
    <location>
        <begin position="6"/>
        <end position="31"/>
    </location>
</feature>
<dbReference type="PANTHER" id="PTHR33048:SF96">
    <property type="entry name" value="INTEGRAL MEMBRANE PROTEIN"/>
    <property type="match status" value="1"/>
</dbReference>
<feature type="domain" description="Rhodopsin" evidence="7">
    <location>
        <begin position="27"/>
        <end position="256"/>
    </location>
</feature>
<evidence type="ECO:0000256" key="5">
    <source>
        <dbReference type="ARBA" id="ARBA00038359"/>
    </source>
</evidence>
<proteinExistence type="inferred from homology"/>
<evidence type="ECO:0000256" key="1">
    <source>
        <dbReference type="ARBA" id="ARBA00004141"/>
    </source>
</evidence>
<evidence type="ECO:0000313" key="9">
    <source>
        <dbReference type="Proteomes" id="UP001303115"/>
    </source>
</evidence>
<feature type="transmembrane region" description="Helical" evidence="6">
    <location>
        <begin position="43"/>
        <end position="65"/>
    </location>
</feature>
<dbReference type="Proteomes" id="UP001303115">
    <property type="component" value="Unassembled WGS sequence"/>
</dbReference>
<feature type="transmembrane region" description="Helical" evidence="6">
    <location>
        <begin position="119"/>
        <end position="140"/>
    </location>
</feature>
<feature type="non-terminal residue" evidence="8">
    <location>
        <position position="1"/>
    </location>
</feature>
<comment type="subcellular location">
    <subcellularLocation>
        <location evidence="1">Membrane</location>
        <topology evidence="1">Multi-pass membrane protein</topology>
    </subcellularLocation>
</comment>
<protein>
    <recommendedName>
        <fullName evidence="7">Rhodopsin domain-containing protein</fullName>
    </recommendedName>
</protein>
<reference evidence="9" key="1">
    <citation type="journal article" date="2023" name="Mol. Phylogenet. Evol.">
        <title>Genome-scale phylogeny and comparative genomics of the fungal order Sordariales.</title>
        <authorList>
            <person name="Hensen N."/>
            <person name="Bonometti L."/>
            <person name="Westerberg I."/>
            <person name="Brannstrom I.O."/>
            <person name="Guillou S."/>
            <person name="Cros-Aarteil S."/>
            <person name="Calhoun S."/>
            <person name="Haridas S."/>
            <person name="Kuo A."/>
            <person name="Mondo S."/>
            <person name="Pangilinan J."/>
            <person name="Riley R."/>
            <person name="LaButti K."/>
            <person name="Andreopoulos B."/>
            <person name="Lipzen A."/>
            <person name="Chen C."/>
            <person name="Yan M."/>
            <person name="Daum C."/>
            <person name="Ng V."/>
            <person name="Clum A."/>
            <person name="Steindorff A."/>
            <person name="Ohm R.A."/>
            <person name="Martin F."/>
            <person name="Silar P."/>
            <person name="Natvig D.O."/>
            <person name="Lalanne C."/>
            <person name="Gautier V."/>
            <person name="Ament-Velasquez S.L."/>
            <person name="Kruys A."/>
            <person name="Hutchinson M.I."/>
            <person name="Powell A.J."/>
            <person name="Barry K."/>
            <person name="Miller A.N."/>
            <person name="Grigoriev I.V."/>
            <person name="Debuchy R."/>
            <person name="Gladieux P."/>
            <person name="Hiltunen Thoren M."/>
            <person name="Johannesson H."/>
        </authorList>
    </citation>
    <scope>NUCLEOTIDE SEQUENCE [LARGE SCALE GENOMIC DNA]</scope>
    <source>
        <strain evidence="9">CBS 284.82</strain>
    </source>
</reference>
<accession>A0AAN6SPA1</accession>
<dbReference type="PANTHER" id="PTHR33048">
    <property type="entry name" value="PTH11-LIKE INTEGRAL MEMBRANE PROTEIN (AFU_ORTHOLOGUE AFUA_5G11245)"/>
    <property type="match status" value="1"/>
</dbReference>
<comment type="similarity">
    <text evidence="5">Belongs to the SAT4 family.</text>
</comment>
<gene>
    <name evidence="8" type="ORF">C8A01DRAFT_18689</name>
</gene>
<feature type="transmembrane region" description="Helical" evidence="6">
    <location>
        <begin position="85"/>
        <end position="107"/>
    </location>
</feature>
<dbReference type="InterPro" id="IPR049326">
    <property type="entry name" value="Rhodopsin_dom_fungi"/>
</dbReference>
<dbReference type="InterPro" id="IPR052337">
    <property type="entry name" value="SAT4-like"/>
</dbReference>
<keyword evidence="4 6" id="KW-0472">Membrane</keyword>
<organism evidence="8 9">
    <name type="scientific">Parachaetomium inaequale</name>
    <dbReference type="NCBI Taxonomy" id="2588326"/>
    <lineage>
        <taxon>Eukaryota</taxon>
        <taxon>Fungi</taxon>
        <taxon>Dikarya</taxon>
        <taxon>Ascomycota</taxon>
        <taxon>Pezizomycotina</taxon>
        <taxon>Sordariomycetes</taxon>
        <taxon>Sordariomycetidae</taxon>
        <taxon>Sordariales</taxon>
        <taxon>Chaetomiaceae</taxon>
        <taxon>Parachaetomium</taxon>
    </lineage>
</organism>
<comment type="caution">
    <text evidence="8">The sequence shown here is derived from an EMBL/GenBank/DDBJ whole genome shotgun (WGS) entry which is preliminary data.</text>
</comment>
<evidence type="ECO:0000256" key="2">
    <source>
        <dbReference type="ARBA" id="ARBA00022692"/>
    </source>
</evidence>
<keyword evidence="9" id="KW-1185">Reference proteome</keyword>
<keyword evidence="2 6" id="KW-0812">Transmembrane</keyword>
<feature type="transmembrane region" description="Helical" evidence="6">
    <location>
        <begin position="229"/>
        <end position="251"/>
    </location>
</feature>
<name>A0AAN6SPA1_9PEZI</name>
<dbReference type="Pfam" id="PF20684">
    <property type="entry name" value="Fung_rhodopsin"/>
    <property type="match status" value="1"/>
</dbReference>
<sequence length="321" mass="35508">PPDQDIGPAIVSVTASLTVLVVVTTCLRLYSRWALRNLGWDDYTIAITAVLAVTRTAIQAVQAQHGNGRHEVYVSDDDYRYNNMLGFYTQLFLFASSCLLKVSVSLLLRIKDTPRLKILLYTVMTGLFVTNFGCIVILLAQCSPVETYWKGTGGVCWDPKVRIHAFSYNLLTDLLCSLFPLVAVWKVRIPFQTKMQISGLISLGLLATGFGVARALSLRFKAYDMSWTYAIASLWSSLELFVGIIAANIALSRSIYRLLRYGKLSVSHIHSDCTLPAAVLHDNTAHRGYRLEVSSPGIPSSHRPPPTRHVKVKAVACSCVP</sequence>
<evidence type="ECO:0000256" key="3">
    <source>
        <dbReference type="ARBA" id="ARBA00022989"/>
    </source>
</evidence>
<dbReference type="EMBL" id="MU854476">
    <property type="protein sequence ID" value="KAK4034515.1"/>
    <property type="molecule type" value="Genomic_DNA"/>
</dbReference>
<dbReference type="AlphaFoldDB" id="A0AAN6SPA1"/>
<feature type="transmembrane region" description="Helical" evidence="6">
    <location>
        <begin position="197"/>
        <end position="217"/>
    </location>
</feature>
<evidence type="ECO:0000259" key="7">
    <source>
        <dbReference type="Pfam" id="PF20684"/>
    </source>
</evidence>
<evidence type="ECO:0000313" key="8">
    <source>
        <dbReference type="EMBL" id="KAK4034515.1"/>
    </source>
</evidence>
<evidence type="ECO:0000256" key="4">
    <source>
        <dbReference type="ARBA" id="ARBA00023136"/>
    </source>
</evidence>
<dbReference type="GO" id="GO:0016020">
    <property type="term" value="C:membrane"/>
    <property type="evidence" value="ECO:0007669"/>
    <property type="project" value="UniProtKB-SubCell"/>
</dbReference>
<keyword evidence="3 6" id="KW-1133">Transmembrane helix</keyword>
<evidence type="ECO:0000256" key="6">
    <source>
        <dbReference type="SAM" id="Phobius"/>
    </source>
</evidence>